<feature type="region of interest" description="Disordered" evidence="1">
    <location>
        <begin position="1"/>
        <end position="21"/>
    </location>
</feature>
<keyword evidence="4" id="KW-1185">Reference proteome</keyword>
<reference evidence="3 4" key="1">
    <citation type="submission" date="2019-05" db="EMBL/GenBank/DDBJ databases">
        <title>Another draft genome of Portunus trituberculatus and its Hox gene families provides insights of decapod evolution.</title>
        <authorList>
            <person name="Jeong J.-H."/>
            <person name="Song I."/>
            <person name="Kim S."/>
            <person name="Choi T."/>
            <person name="Kim D."/>
            <person name="Ryu S."/>
            <person name="Kim W."/>
        </authorList>
    </citation>
    <scope>NUCLEOTIDE SEQUENCE [LARGE SCALE GENOMIC DNA]</scope>
    <source>
        <tissue evidence="3">Muscle</tissue>
    </source>
</reference>
<organism evidence="3 4">
    <name type="scientific">Portunus trituberculatus</name>
    <name type="common">Swimming crab</name>
    <name type="synonym">Neptunus trituberculatus</name>
    <dbReference type="NCBI Taxonomy" id="210409"/>
    <lineage>
        <taxon>Eukaryota</taxon>
        <taxon>Metazoa</taxon>
        <taxon>Ecdysozoa</taxon>
        <taxon>Arthropoda</taxon>
        <taxon>Crustacea</taxon>
        <taxon>Multicrustacea</taxon>
        <taxon>Malacostraca</taxon>
        <taxon>Eumalacostraca</taxon>
        <taxon>Eucarida</taxon>
        <taxon>Decapoda</taxon>
        <taxon>Pleocyemata</taxon>
        <taxon>Brachyura</taxon>
        <taxon>Eubrachyura</taxon>
        <taxon>Portunoidea</taxon>
        <taxon>Portunidae</taxon>
        <taxon>Portuninae</taxon>
        <taxon>Portunus</taxon>
    </lineage>
</organism>
<keyword evidence="2" id="KW-0812">Transmembrane</keyword>
<accession>A0A5B7GH20</accession>
<feature type="transmembrane region" description="Helical" evidence="2">
    <location>
        <begin position="52"/>
        <end position="70"/>
    </location>
</feature>
<evidence type="ECO:0000256" key="1">
    <source>
        <dbReference type="SAM" id="MobiDB-lite"/>
    </source>
</evidence>
<protein>
    <submittedName>
        <fullName evidence="3">Uncharacterized protein</fullName>
    </submittedName>
</protein>
<keyword evidence="2" id="KW-1133">Transmembrane helix</keyword>
<keyword evidence="2" id="KW-0472">Membrane</keyword>
<evidence type="ECO:0000313" key="3">
    <source>
        <dbReference type="EMBL" id="MPC56819.1"/>
    </source>
</evidence>
<proteinExistence type="predicted"/>
<dbReference type="Proteomes" id="UP000324222">
    <property type="component" value="Unassembled WGS sequence"/>
</dbReference>
<comment type="caution">
    <text evidence="3">The sequence shown here is derived from an EMBL/GenBank/DDBJ whole genome shotgun (WGS) entry which is preliminary data.</text>
</comment>
<evidence type="ECO:0000313" key="4">
    <source>
        <dbReference type="Proteomes" id="UP000324222"/>
    </source>
</evidence>
<sequence>MCFGKAGASVRSRKCDGSGKTDLTSTILALPIARIELTPVPRKSCLPSRGRFSLLALLAACTVPGWHAAFRYHWVLLKGKSLETM</sequence>
<dbReference type="AlphaFoldDB" id="A0A5B7GH20"/>
<evidence type="ECO:0000256" key="2">
    <source>
        <dbReference type="SAM" id="Phobius"/>
    </source>
</evidence>
<name>A0A5B7GH20_PORTR</name>
<gene>
    <name evidence="3" type="ORF">E2C01_050785</name>
</gene>
<dbReference type="EMBL" id="VSRR010014281">
    <property type="protein sequence ID" value="MPC56819.1"/>
    <property type="molecule type" value="Genomic_DNA"/>
</dbReference>